<dbReference type="RefSeq" id="WP_074850839.1">
    <property type="nucleotide sequence ID" value="NZ_FNLM01000034.1"/>
</dbReference>
<dbReference type="Pfam" id="PF13478">
    <property type="entry name" value="XdhC_C"/>
    <property type="match status" value="1"/>
</dbReference>
<dbReference type="AlphaFoldDB" id="A0A1H2JP46"/>
<dbReference type="EMBL" id="FNLM01000034">
    <property type="protein sequence ID" value="SDU58304.1"/>
    <property type="molecule type" value="Genomic_DNA"/>
</dbReference>
<dbReference type="PANTHER" id="PTHR30388:SF4">
    <property type="entry name" value="MOLYBDENUM COFACTOR INSERTION CHAPERONE PAOD"/>
    <property type="match status" value="1"/>
</dbReference>
<evidence type="ECO:0000259" key="2">
    <source>
        <dbReference type="Pfam" id="PF13478"/>
    </source>
</evidence>
<evidence type="ECO:0000313" key="4">
    <source>
        <dbReference type="Proteomes" id="UP000183180"/>
    </source>
</evidence>
<dbReference type="Pfam" id="PF02625">
    <property type="entry name" value="XdhC_CoxI"/>
    <property type="match status" value="1"/>
</dbReference>
<name>A0A1H2JP46_9ACTN</name>
<reference evidence="3 4" key="1">
    <citation type="submission" date="2016-10" db="EMBL/GenBank/DDBJ databases">
        <authorList>
            <person name="de Groot N.N."/>
        </authorList>
    </citation>
    <scope>NUCLEOTIDE SEQUENCE [LARGE SCALE GENOMIC DNA]</scope>
    <source>
        <strain evidence="3 4">DSM 44215</strain>
    </source>
</reference>
<accession>A0A1H2JP46</accession>
<feature type="domain" description="XdhC- CoxI" evidence="1">
    <location>
        <begin position="16"/>
        <end position="80"/>
    </location>
</feature>
<feature type="domain" description="XdhC Rossmann" evidence="2">
    <location>
        <begin position="200"/>
        <end position="347"/>
    </location>
</feature>
<organism evidence="3 4">
    <name type="scientific">Gordonia westfalica</name>
    <dbReference type="NCBI Taxonomy" id="158898"/>
    <lineage>
        <taxon>Bacteria</taxon>
        <taxon>Bacillati</taxon>
        <taxon>Actinomycetota</taxon>
        <taxon>Actinomycetes</taxon>
        <taxon>Mycobacteriales</taxon>
        <taxon>Gordoniaceae</taxon>
        <taxon>Gordonia</taxon>
    </lineage>
</organism>
<dbReference type="Proteomes" id="UP000183180">
    <property type="component" value="Unassembled WGS sequence"/>
</dbReference>
<dbReference type="OrthoDB" id="9815497at2"/>
<sequence>MRDILPDLLAVLGGADARPVALCRVIATSGSAPREIGASMIVTEDATVIGSVSGGCVESALVHTALQVLADGVAVVEQFGIEDPRDPAPGLTCGGQIDVAVERIEPTPERLGQLQRLAEALAADEPIAVASTLTALPEWYLATEASRPPWRRLDHDVADMLATGRSGVIGIDDCEVTDPDAATDDRPRTFVQSFAPTARLILVGANDFVRSLSSLGSMLGMRVTVVDARPVFATRERFPDADEVIVGWPDRYLAEQIRDRQIGSTTALCVMTHDTKFDVPTLRTAVQSSTFGFIGALGSRRTAADRNRRLRDEGVDEEQLSRLRSPLGLDLGGHTPAEVAVAIAAQLIAERHGAPAEPLYEGAGPIHRR</sequence>
<evidence type="ECO:0000313" key="3">
    <source>
        <dbReference type="EMBL" id="SDU58304.1"/>
    </source>
</evidence>
<evidence type="ECO:0000259" key="1">
    <source>
        <dbReference type="Pfam" id="PF02625"/>
    </source>
</evidence>
<dbReference type="Gene3D" id="3.40.50.720">
    <property type="entry name" value="NAD(P)-binding Rossmann-like Domain"/>
    <property type="match status" value="1"/>
</dbReference>
<dbReference type="InterPro" id="IPR027051">
    <property type="entry name" value="XdhC_Rossmann_dom"/>
</dbReference>
<gene>
    <name evidence="3" type="ORF">SAMN04488548_1342357</name>
</gene>
<proteinExistence type="predicted"/>
<dbReference type="STRING" id="158898.SAMN04488548_1342357"/>
<dbReference type="InterPro" id="IPR003777">
    <property type="entry name" value="XdhC_CoxI"/>
</dbReference>
<dbReference type="PANTHER" id="PTHR30388">
    <property type="entry name" value="ALDEHYDE OXIDOREDUCTASE MOLYBDENUM COFACTOR ASSEMBLY PROTEIN"/>
    <property type="match status" value="1"/>
</dbReference>
<protein>
    <submittedName>
        <fullName evidence="3">Xanthine dehydrogenase accessory factor</fullName>
    </submittedName>
</protein>
<dbReference type="InterPro" id="IPR052698">
    <property type="entry name" value="MoCofactor_Util/Proc"/>
</dbReference>